<sequence length="287" mass="31738">MGRSKSILITFISTTILFSSIVFNCSVYRCHPFRPKAEACINCWTPAIARTSIKPKSTLSYRCGQTNERVEPPTCDPSCILCKEDPVTGLRTCKLRFNRSGPSPASSFIQAPASGTSTTHRTHPQELPAFSPPPPVYIPLCPVFQQPPLRLFPTPAQVRGVHRPRHHSHHHHGPTTDLSVWTETILADVRTAISTLPAAPHSTTADSRLLHLWKATQRSTADGRPRNIIAACASFLARLALDMEEHCSSVLQQQWGQTCDRMAGNLGLRDTWSLLRVLLDSTHTKAP</sequence>
<name>A0A9J6CXY3_RHIMP</name>
<proteinExistence type="predicted"/>
<organism evidence="2 3">
    <name type="scientific">Rhipicephalus microplus</name>
    <name type="common">Cattle tick</name>
    <name type="synonym">Boophilus microplus</name>
    <dbReference type="NCBI Taxonomy" id="6941"/>
    <lineage>
        <taxon>Eukaryota</taxon>
        <taxon>Metazoa</taxon>
        <taxon>Ecdysozoa</taxon>
        <taxon>Arthropoda</taxon>
        <taxon>Chelicerata</taxon>
        <taxon>Arachnida</taxon>
        <taxon>Acari</taxon>
        <taxon>Parasitiformes</taxon>
        <taxon>Ixodida</taxon>
        <taxon>Ixodoidea</taxon>
        <taxon>Ixodidae</taxon>
        <taxon>Rhipicephalinae</taxon>
        <taxon>Rhipicephalus</taxon>
        <taxon>Boophilus</taxon>
    </lineage>
</organism>
<accession>A0A9J6CXY3</accession>
<dbReference type="EMBL" id="JABSTU010005011">
    <property type="protein sequence ID" value="KAH7950645.1"/>
    <property type="molecule type" value="Genomic_DNA"/>
</dbReference>
<evidence type="ECO:0000256" key="1">
    <source>
        <dbReference type="SAM" id="MobiDB-lite"/>
    </source>
</evidence>
<comment type="caution">
    <text evidence="2">The sequence shown here is derived from an EMBL/GenBank/DDBJ whole genome shotgun (WGS) entry which is preliminary data.</text>
</comment>
<evidence type="ECO:0000313" key="2">
    <source>
        <dbReference type="EMBL" id="KAH7950645.1"/>
    </source>
</evidence>
<keyword evidence="3" id="KW-1185">Reference proteome</keyword>
<feature type="compositionally biased region" description="Polar residues" evidence="1">
    <location>
        <begin position="104"/>
        <end position="119"/>
    </location>
</feature>
<gene>
    <name evidence="2" type="ORF">HPB51_028330</name>
</gene>
<feature type="region of interest" description="Disordered" evidence="1">
    <location>
        <begin position="104"/>
        <end position="123"/>
    </location>
</feature>
<protein>
    <submittedName>
        <fullName evidence="2">Uncharacterized protein</fullName>
    </submittedName>
</protein>
<evidence type="ECO:0000313" key="3">
    <source>
        <dbReference type="Proteomes" id="UP000821866"/>
    </source>
</evidence>
<dbReference type="Proteomes" id="UP000821866">
    <property type="component" value="Unassembled WGS sequence"/>
</dbReference>
<dbReference type="AlphaFoldDB" id="A0A9J6CXY3"/>
<reference evidence="2" key="2">
    <citation type="submission" date="2021-09" db="EMBL/GenBank/DDBJ databases">
        <authorList>
            <person name="Jia N."/>
            <person name="Wang J."/>
            <person name="Shi W."/>
            <person name="Du L."/>
            <person name="Sun Y."/>
            <person name="Zhan W."/>
            <person name="Jiang J."/>
            <person name="Wang Q."/>
            <person name="Zhang B."/>
            <person name="Ji P."/>
            <person name="Sakyi L.B."/>
            <person name="Cui X."/>
            <person name="Yuan T."/>
            <person name="Jiang B."/>
            <person name="Yang W."/>
            <person name="Lam T.T.-Y."/>
            <person name="Chang Q."/>
            <person name="Ding S."/>
            <person name="Wang X."/>
            <person name="Zhu J."/>
            <person name="Ruan X."/>
            <person name="Zhao L."/>
            <person name="Wei J."/>
            <person name="Que T."/>
            <person name="Du C."/>
            <person name="Cheng J."/>
            <person name="Dai P."/>
            <person name="Han X."/>
            <person name="Huang E."/>
            <person name="Gao Y."/>
            <person name="Liu J."/>
            <person name="Shao H."/>
            <person name="Ye R."/>
            <person name="Li L."/>
            <person name="Wei W."/>
            <person name="Wang X."/>
            <person name="Wang C."/>
            <person name="Huo Q."/>
            <person name="Li W."/>
            <person name="Guo W."/>
            <person name="Chen H."/>
            <person name="Chen S."/>
            <person name="Zhou L."/>
            <person name="Zhou L."/>
            <person name="Ni X."/>
            <person name="Tian J."/>
            <person name="Zhou Y."/>
            <person name="Sheng Y."/>
            <person name="Liu T."/>
            <person name="Pan Y."/>
            <person name="Xia L."/>
            <person name="Li J."/>
            <person name="Zhao F."/>
            <person name="Cao W."/>
        </authorList>
    </citation>
    <scope>NUCLEOTIDE SEQUENCE</scope>
    <source>
        <strain evidence="2">Rmic-2018</strain>
        <tissue evidence="2">Larvae</tissue>
    </source>
</reference>
<reference evidence="2" key="1">
    <citation type="journal article" date="2020" name="Cell">
        <title>Large-Scale Comparative Analyses of Tick Genomes Elucidate Their Genetic Diversity and Vector Capacities.</title>
        <authorList>
            <consortium name="Tick Genome and Microbiome Consortium (TIGMIC)"/>
            <person name="Jia N."/>
            <person name="Wang J."/>
            <person name="Shi W."/>
            <person name="Du L."/>
            <person name="Sun Y."/>
            <person name="Zhan W."/>
            <person name="Jiang J.F."/>
            <person name="Wang Q."/>
            <person name="Zhang B."/>
            <person name="Ji P."/>
            <person name="Bell-Sakyi L."/>
            <person name="Cui X.M."/>
            <person name="Yuan T.T."/>
            <person name="Jiang B.G."/>
            <person name="Yang W.F."/>
            <person name="Lam T.T."/>
            <person name="Chang Q.C."/>
            <person name="Ding S.J."/>
            <person name="Wang X.J."/>
            <person name="Zhu J.G."/>
            <person name="Ruan X.D."/>
            <person name="Zhao L."/>
            <person name="Wei J.T."/>
            <person name="Ye R.Z."/>
            <person name="Que T.C."/>
            <person name="Du C.H."/>
            <person name="Zhou Y.H."/>
            <person name="Cheng J.X."/>
            <person name="Dai P.F."/>
            <person name="Guo W.B."/>
            <person name="Han X.H."/>
            <person name="Huang E.J."/>
            <person name="Li L.F."/>
            <person name="Wei W."/>
            <person name="Gao Y.C."/>
            <person name="Liu J.Z."/>
            <person name="Shao H.Z."/>
            <person name="Wang X."/>
            <person name="Wang C.C."/>
            <person name="Yang T.C."/>
            <person name="Huo Q.B."/>
            <person name="Li W."/>
            <person name="Chen H.Y."/>
            <person name="Chen S.E."/>
            <person name="Zhou L.G."/>
            <person name="Ni X.B."/>
            <person name="Tian J.H."/>
            <person name="Sheng Y."/>
            <person name="Liu T."/>
            <person name="Pan Y.S."/>
            <person name="Xia L.Y."/>
            <person name="Li J."/>
            <person name="Zhao F."/>
            <person name="Cao W.C."/>
        </authorList>
    </citation>
    <scope>NUCLEOTIDE SEQUENCE</scope>
    <source>
        <strain evidence="2">Rmic-2018</strain>
    </source>
</reference>